<name>A0ABQ4KE29_9BACI</name>
<comment type="caution">
    <text evidence="1">The sequence shown here is derived from an EMBL/GenBank/DDBJ whole genome shotgun (WGS) entry which is preliminary data.</text>
</comment>
<evidence type="ECO:0000313" key="1">
    <source>
        <dbReference type="EMBL" id="GIN56224.1"/>
    </source>
</evidence>
<sequence>MPGIGEVVYHAKVENALRGIARQKTLPLHTREESVKLMERYGQLLYKGRTILFLLS</sequence>
<gene>
    <name evidence="1" type="ORF">J8TS2_05430</name>
</gene>
<accession>A0ABQ4KE29</accession>
<keyword evidence="2" id="KW-1185">Reference proteome</keyword>
<dbReference type="EMBL" id="BORB01000003">
    <property type="protein sequence ID" value="GIN56224.1"/>
    <property type="molecule type" value="Genomic_DNA"/>
</dbReference>
<organism evidence="1 2">
    <name type="scientific">Lederbergia ruris</name>
    <dbReference type="NCBI Taxonomy" id="217495"/>
    <lineage>
        <taxon>Bacteria</taxon>
        <taxon>Bacillati</taxon>
        <taxon>Bacillota</taxon>
        <taxon>Bacilli</taxon>
        <taxon>Bacillales</taxon>
        <taxon>Bacillaceae</taxon>
        <taxon>Lederbergia</taxon>
    </lineage>
</organism>
<dbReference type="Proteomes" id="UP000679950">
    <property type="component" value="Unassembled WGS sequence"/>
</dbReference>
<reference evidence="1 2" key="1">
    <citation type="submission" date="2021-03" db="EMBL/GenBank/DDBJ databases">
        <title>Antimicrobial resistance genes in bacteria isolated from Japanese honey, and their potential for conferring macrolide and lincosamide resistance in the American foulbrood pathogen Paenibacillus larvae.</title>
        <authorList>
            <person name="Okamoto M."/>
            <person name="Kumagai M."/>
            <person name="Kanamori H."/>
            <person name="Takamatsu D."/>
        </authorList>
    </citation>
    <scope>NUCLEOTIDE SEQUENCE [LARGE SCALE GENOMIC DNA]</scope>
    <source>
        <strain evidence="1 2">J8TS2</strain>
    </source>
</reference>
<proteinExistence type="predicted"/>
<protein>
    <submittedName>
        <fullName evidence="1">Uncharacterized protein</fullName>
    </submittedName>
</protein>
<evidence type="ECO:0000313" key="2">
    <source>
        <dbReference type="Proteomes" id="UP000679950"/>
    </source>
</evidence>